<dbReference type="Pfam" id="PF00582">
    <property type="entry name" value="Usp"/>
    <property type="match status" value="2"/>
</dbReference>
<evidence type="ECO:0000259" key="4">
    <source>
        <dbReference type="Pfam" id="PF00582"/>
    </source>
</evidence>
<dbReference type="PANTHER" id="PTHR46268">
    <property type="entry name" value="STRESS RESPONSE PROTEIN NHAX"/>
    <property type="match status" value="1"/>
</dbReference>
<evidence type="ECO:0000256" key="2">
    <source>
        <dbReference type="ARBA" id="ARBA00022741"/>
    </source>
</evidence>
<sequence length="290" mass="30513">MSDVTDAIVVGVDGSEEALDAVRWAALVAARRNLRLHLASGFDASLGLYGDGVPISPDYFQTAEAVAQDELASAARLAEETAAGVRIEAERAHLAPVPLLLEHSRSARMIVLGASGRGGFEGMLVGSTAVSLAAHGSCPVVVVRPDREGPVVAGVDGSPNSVAALETAFDEAAWRRVPLVAVHSWSDAGYMAQQPIESALLAGEPDEDEQARVLAESLAGRQEKYPDVRVERVVVKARPRHALLDWSERASLVVVGSRGRGGFRGLLLGSTSQALIQHAKCPVMVVHPQG</sequence>
<dbReference type="Gene3D" id="3.40.50.620">
    <property type="entry name" value="HUPs"/>
    <property type="match status" value="2"/>
</dbReference>
<dbReference type="AlphaFoldDB" id="A0A5N0UMU5"/>
<dbReference type="RefSeq" id="WP_144758923.1">
    <property type="nucleotide sequence ID" value="NZ_VMNW02000142.1"/>
</dbReference>
<dbReference type="Proteomes" id="UP000319769">
    <property type="component" value="Unassembled WGS sequence"/>
</dbReference>
<dbReference type="EMBL" id="VMNW02000142">
    <property type="protein sequence ID" value="KAA9149440.1"/>
    <property type="molecule type" value="Genomic_DNA"/>
</dbReference>
<gene>
    <name evidence="5" type="ORF">FPZ12_043330</name>
</gene>
<evidence type="ECO:0000313" key="5">
    <source>
        <dbReference type="EMBL" id="KAA9149440.1"/>
    </source>
</evidence>
<comment type="similarity">
    <text evidence="1">Belongs to the universal stress protein A family.</text>
</comment>
<protein>
    <submittedName>
        <fullName evidence="5">Universal stress protein</fullName>
    </submittedName>
</protein>
<proteinExistence type="inferred from homology"/>
<feature type="domain" description="UspA" evidence="4">
    <location>
        <begin position="151"/>
        <end position="287"/>
    </location>
</feature>
<keyword evidence="2" id="KW-0547">Nucleotide-binding</keyword>
<keyword evidence="3" id="KW-0067">ATP-binding</keyword>
<dbReference type="GO" id="GO:0005524">
    <property type="term" value="F:ATP binding"/>
    <property type="evidence" value="ECO:0007669"/>
    <property type="project" value="UniProtKB-KW"/>
</dbReference>
<dbReference type="InterPro" id="IPR006016">
    <property type="entry name" value="UspA"/>
</dbReference>
<feature type="domain" description="UspA" evidence="4">
    <location>
        <begin position="7"/>
        <end position="144"/>
    </location>
</feature>
<comment type="caution">
    <text evidence="5">The sequence shown here is derived from an EMBL/GenBank/DDBJ whole genome shotgun (WGS) entry which is preliminary data.</text>
</comment>
<accession>A0A5N0UMU5</accession>
<dbReference type="InterPro" id="IPR014729">
    <property type="entry name" value="Rossmann-like_a/b/a_fold"/>
</dbReference>
<dbReference type="OrthoDB" id="3404132at2"/>
<evidence type="ECO:0000313" key="6">
    <source>
        <dbReference type="Proteomes" id="UP000319769"/>
    </source>
</evidence>
<organism evidence="5 6">
    <name type="scientific">Amycolatopsis acidicola</name>
    <dbReference type="NCBI Taxonomy" id="2596893"/>
    <lineage>
        <taxon>Bacteria</taxon>
        <taxon>Bacillati</taxon>
        <taxon>Actinomycetota</taxon>
        <taxon>Actinomycetes</taxon>
        <taxon>Pseudonocardiales</taxon>
        <taxon>Pseudonocardiaceae</taxon>
        <taxon>Amycolatopsis</taxon>
    </lineage>
</organism>
<evidence type="ECO:0000256" key="1">
    <source>
        <dbReference type="ARBA" id="ARBA00008791"/>
    </source>
</evidence>
<dbReference type="SUPFAM" id="SSF52402">
    <property type="entry name" value="Adenine nucleotide alpha hydrolases-like"/>
    <property type="match status" value="2"/>
</dbReference>
<dbReference type="InterPro" id="IPR006015">
    <property type="entry name" value="Universal_stress_UspA"/>
</dbReference>
<reference evidence="5" key="1">
    <citation type="submission" date="2019-09" db="EMBL/GenBank/DDBJ databases">
        <authorList>
            <person name="Teo W.F.A."/>
            <person name="Duangmal K."/>
        </authorList>
    </citation>
    <scope>NUCLEOTIDE SEQUENCE [LARGE SCALE GENOMIC DNA]</scope>
    <source>
        <strain evidence="5">K81G1</strain>
    </source>
</reference>
<name>A0A5N0UMU5_9PSEU</name>
<evidence type="ECO:0000256" key="3">
    <source>
        <dbReference type="ARBA" id="ARBA00022840"/>
    </source>
</evidence>
<dbReference type="PANTHER" id="PTHR46268:SF27">
    <property type="entry name" value="UNIVERSAL STRESS PROTEIN RV2623"/>
    <property type="match status" value="1"/>
</dbReference>
<dbReference type="PRINTS" id="PR01438">
    <property type="entry name" value="UNVRSLSTRESS"/>
</dbReference>
<keyword evidence="6" id="KW-1185">Reference proteome</keyword>